<evidence type="ECO:0000256" key="2">
    <source>
        <dbReference type="SAM" id="Phobius"/>
    </source>
</evidence>
<dbReference type="PANTHER" id="PTHR30097:SF4">
    <property type="entry name" value="SLR6042 PROTEIN"/>
    <property type="match status" value="1"/>
</dbReference>
<evidence type="ECO:0000313" key="4">
    <source>
        <dbReference type="Proteomes" id="UP000241074"/>
    </source>
</evidence>
<gene>
    <name evidence="3" type="ORF">C7S18_17385</name>
</gene>
<dbReference type="Gene3D" id="2.40.30.170">
    <property type="match status" value="1"/>
</dbReference>
<reference evidence="3 4" key="2">
    <citation type="submission" date="2018-03" db="EMBL/GenBank/DDBJ databases">
        <authorList>
            <person name="Keele B.F."/>
        </authorList>
    </citation>
    <scope>NUCLEOTIDE SEQUENCE [LARGE SCALE GENOMIC DNA]</scope>
    <source>
        <strain evidence="3 4">D13</strain>
    </source>
</reference>
<evidence type="ECO:0000313" key="3">
    <source>
        <dbReference type="EMBL" id="AVP98845.1"/>
    </source>
</evidence>
<keyword evidence="2" id="KW-1133">Transmembrane helix</keyword>
<evidence type="ECO:0000256" key="1">
    <source>
        <dbReference type="ARBA" id="ARBA00022448"/>
    </source>
</evidence>
<dbReference type="RefSeq" id="WP_106892764.1">
    <property type="nucleotide sequence ID" value="NZ_CP027860.1"/>
</dbReference>
<sequence length="417" mass="45823">MDIHRPDLAVKKRRRNLIWIAVGVVALAISGYALSNLDPPAPSVARSTLWIEAVKRGDMMREVRGPGTLVPKEIRWIAAETAARVERILVKPGAKVEADTVILTLSNPEVRDLMLSAQAAKVAAEADYAARKMTLESQYLDQKATLATTEGDSEAADLQAEAEADLNKKGIISDINFRRTQLTARSLKVRLEIERERLTKFDQTMAAQLAADRARIEQLDNTYQLRRRQSDALNVRAGIAGVLQQVPVEEGAQLAPGTNVARVAKPDVLMAELRIAETQAKDVQIGQKVGIDTRNGIIEGLVARIDPAVVQGSVQVDVDLVGALPPGARPDLSVDGVIELERLNNVLYVSRPAQSQQETRTSLFRYDTRASRADRVQVELGRASVTQIEVRKGLTEGDQVVLSDTSQYDKYDRLKID</sequence>
<organism evidence="3 4">
    <name type="scientific">Ahniella affigens</name>
    <dbReference type="NCBI Taxonomy" id="2021234"/>
    <lineage>
        <taxon>Bacteria</taxon>
        <taxon>Pseudomonadati</taxon>
        <taxon>Pseudomonadota</taxon>
        <taxon>Gammaproteobacteria</taxon>
        <taxon>Lysobacterales</taxon>
        <taxon>Rhodanobacteraceae</taxon>
        <taxon>Ahniella</taxon>
    </lineage>
</organism>
<dbReference type="Gene3D" id="2.40.50.100">
    <property type="match status" value="1"/>
</dbReference>
<reference evidence="3 4" key="1">
    <citation type="submission" date="2018-03" db="EMBL/GenBank/DDBJ databases">
        <title>Ahniella affigens gen. nov., sp. nov., a gammaproteobacterium isolated from sandy soil near a stream.</title>
        <authorList>
            <person name="Ko Y."/>
            <person name="Kim J.-H."/>
        </authorList>
    </citation>
    <scope>NUCLEOTIDE SEQUENCE [LARGE SCALE GENOMIC DNA]</scope>
    <source>
        <strain evidence="3 4">D13</strain>
    </source>
</reference>
<accession>A0A2P1PVG2</accession>
<name>A0A2P1PVG2_9GAMM</name>
<dbReference type="Proteomes" id="UP000241074">
    <property type="component" value="Chromosome"/>
</dbReference>
<dbReference type="AlphaFoldDB" id="A0A2P1PVG2"/>
<dbReference type="EMBL" id="CP027860">
    <property type="protein sequence ID" value="AVP98845.1"/>
    <property type="molecule type" value="Genomic_DNA"/>
</dbReference>
<keyword evidence="1" id="KW-0813">Transport</keyword>
<dbReference type="KEGG" id="xba:C7S18_17385"/>
<dbReference type="Gene3D" id="2.40.420.20">
    <property type="match status" value="1"/>
</dbReference>
<proteinExistence type="predicted"/>
<dbReference type="OrthoDB" id="9806939at2"/>
<keyword evidence="4" id="KW-1185">Reference proteome</keyword>
<dbReference type="GO" id="GO:0015679">
    <property type="term" value="P:plasma membrane copper ion transport"/>
    <property type="evidence" value="ECO:0007669"/>
    <property type="project" value="TreeGrafter"/>
</dbReference>
<dbReference type="GO" id="GO:0030313">
    <property type="term" value="C:cell envelope"/>
    <property type="evidence" value="ECO:0007669"/>
    <property type="project" value="TreeGrafter"/>
</dbReference>
<dbReference type="Gene3D" id="1.10.287.470">
    <property type="entry name" value="Helix hairpin bin"/>
    <property type="match status" value="1"/>
</dbReference>
<dbReference type="PANTHER" id="PTHR30097">
    <property type="entry name" value="CATION EFFLUX SYSTEM PROTEIN CUSB"/>
    <property type="match status" value="1"/>
</dbReference>
<dbReference type="GO" id="GO:0060003">
    <property type="term" value="P:copper ion export"/>
    <property type="evidence" value="ECO:0007669"/>
    <property type="project" value="TreeGrafter"/>
</dbReference>
<dbReference type="InterPro" id="IPR051909">
    <property type="entry name" value="MFP_Cation_Efflux"/>
</dbReference>
<protein>
    <submittedName>
        <fullName evidence="3">RND transporter</fullName>
    </submittedName>
</protein>
<keyword evidence="2" id="KW-0812">Transmembrane</keyword>
<keyword evidence="2" id="KW-0472">Membrane</keyword>
<feature type="transmembrane region" description="Helical" evidence="2">
    <location>
        <begin position="16"/>
        <end position="34"/>
    </location>
</feature>